<dbReference type="Pfam" id="PF14529">
    <property type="entry name" value="Exo_endo_phos_2"/>
    <property type="match status" value="1"/>
</dbReference>
<dbReference type="GO" id="GO:0003824">
    <property type="term" value="F:catalytic activity"/>
    <property type="evidence" value="ECO:0007669"/>
    <property type="project" value="InterPro"/>
</dbReference>
<gene>
    <name evidence="3" type="ORF">MCOR_36083</name>
</gene>
<reference evidence="3 4" key="1">
    <citation type="submission" date="2020-06" db="EMBL/GenBank/DDBJ databases">
        <authorList>
            <person name="Li R."/>
            <person name="Bekaert M."/>
        </authorList>
    </citation>
    <scope>NUCLEOTIDE SEQUENCE [LARGE SCALE GENOMIC DNA]</scope>
    <source>
        <strain evidence="4">wild</strain>
    </source>
</reference>
<evidence type="ECO:0000313" key="4">
    <source>
        <dbReference type="Proteomes" id="UP000507470"/>
    </source>
</evidence>
<dbReference type="PANTHER" id="PTHR33395">
    <property type="entry name" value="TRANSCRIPTASE, PUTATIVE-RELATED-RELATED"/>
    <property type="match status" value="1"/>
</dbReference>
<evidence type="ECO:0000259" key="2">
    <source>
        <dbReference type="Pfam" id="PF14529"/>
    </source>
</evidence>
<dbReference type="EMBL" id="CACVKT020006488">
    <property type="protein sequence ID" value="CAC5402086.1"/>
    <property type="molecule type" value="Genomic_DNA"/>
</dbReference>
<organism evidence="3 4">
    <name type="scientific">Mytilus coruscus</name>
    <name type="common">Sea mussel</name>
    <dbReference type="NCBI Taxonomy" id="42192"/>
    <lineage>
        <taxon>Eukaryota</taxon>
        <taxon>Metazoa</taxon>
        <taxon>Spiralia</taxon>
        <taxon>Lophotrochozoa</taxon>
        <taxon>Mollusca</taxon>
        <taxon>Bivalvia</taxon>
        <taxon>Autobranchia</taxon>
        <taxon>Pteriomorphia</taxon>
        <taxon>Mytilida</taxon>
        <taxon>Mytiloidea</taxon>
        <taxon>Mytilidae</taxon>
        <taxon>Mytilinae</taxon>
        <taxon>Mytilus</taxon>
    </lineage>
</organism>
<dbReference type="AlphaFoldDB" id="A0A6J8D2G2"/>
<dbReference type="SUPFAM" id="SSF56219">
    <property type="entry name" value="DNase I-like"/>
    <property type="match status" value="1"/>
</dbReference>
<dbReference type="GO" id="GO:0061343">
    <property type="term" value="P:cell adhesion involved in heart morphogenesis"/>
    <property type="evidence" value="ECO:0007669"/>
    <property type="project" value="TreeGrafter"/>
</dbReference>
<dbReference type="InterPro" id="IPR005135">
    <property type="entry name" value="Endo/exonuclease/phosphatase"/>
</dbReference>
<dbReference type="Gene3D" id="3.60.10.10">
    <property type="entry name" value="Endonuclease/exonuclease/phosphatase"/>
    <property type="match status" value="1"/>
</dbReference>
<dbReference type="GO" id="GO:0007508">
    <property type="term" value="P:larval heart development"/>
    <property type="evidence" value="ECO:0007669"/>
    <property type="project" value="TreeGrafter"/>
</dbReference>
<accession>A0A6J8D2G2</accession>
<evidence type="ECO:0000313" key="3">
    <source>
        <dbReference type="EMBL" id="CAC5402086.1"/>
    </source>
</evidence>
<keyword evidence="4" id="KW-1185">Reference proteome</keyword>
<evidence type="ECO:0000256" key="1">
    <source>
        <dbReference type="SAM" id="MobiDB-lite"/>
    </source>
</evidence>
<protein>
    <recommendedName>
        <fullName evidence="2">Endonuclease/exonuclease/phosphatase domain-containing protein</fullName>
    </recommendedName>
</protein>
<sequence length="293" mass="33057">MNNSNLSWHCIQCGMPNFSTSFFNSTTIETSNMFDSLSNQQTSFGCIGSPGTPTASSSPISPITKSPPSHESTRKRYNPNKNKKALKILNINFQSIKNKKPDLLEIIDTVKPDIIMGTETWLDSDTSSYDYFPPELYNVYRDDRPPNKNEQSHGGVLIAITKDFVSSEIKELKTYCEIVWVEINIACSKNVQPASFYRPPSDNGTALEQLKLSLKRIDKQTNSTIIIGGDFNLGHIDWSNNFVISGKPDQQQHNMLLDLINDSNLHQVVDIPTREDRIRDLILTSNPILKQPY</sequence>
<dbReference type="OrthoDB" id="6157682at2759"/>
<dbReference type="Proteomes" id="UP000507470">
    <property type="component" value="Unassembled WGS sequence"/>
</dbReference>
<feature type="region of interest" description="Disordered" evidence="1">
    <location>
        <begin position="45"/>
        <end position="79"/>
    </location>
</feature>
<dbReference type="GO" id="GO:0031012">
    <property type="term" value="C:extracellular matrix"/>
    <property type="evidence" value="ECO:0007669"/>
    <property type="project" value="TreeGrafter"/>
</dbReference>
<dbReference type="PANTHER" id="PTHR33395:SF22">
    <property type="entry name" value="REVERSE TRANSCRIPTASE DOMAIN-CONTAINING PROTEIN"/>
    <property type="match status" value="1"/>
</dbReference>
<name>A0A6J8D2G2_MYTCO</name>
<feature type="domain" description="Endonuclease/exonuclease/phosphatase" evidence="2">
    <location>
        <begin position="194"/>
        <end position="290"/>
    </location>
</feature>
<dbReference type="InterPro" id="IPR036691">
    <property type="entry name" value="Endo/exonu/phosph_ase_sf"/>
</dbReference>
<feature type="compositionally biased region" description="Low complexity" evidence="1">
    <location>
        <begin position="47"/>
        <end position="69"/>
    </location>
</feature>
<proteinExistence type="predicted"/>